<comment type="subcellular location">
    <subcellularLocation>
        <location evidence="1">Membrane</location>
        <topology evidence="1">Multi-pass membrane protein</topology>
    </subcellularLocation>
</comment>
<keyword evidence="6 8" id="KW-0472">Membrane</keyword>
<keyword evidence="2" id="KW-0813">Transport</keyword>
<keyword evidence="3 8" id="KW-0812">Transmembrane</keyword>
<dbReference type="PANTHER" id="PTHR11003:SF291">
    <property type="entry name" value="IP11374P"/>
    <property type="match status" value="1"/>
</dbReference>
<organism evidence="10 11">
    <name type="scientific">Exiguobacterium antarcticum</name>
    <dbReference type="NCBI Taxonomy" id="132920"/>
    <lineage>
        <taxon>Bacteria</taxon>
        <taxon>Bacillati</taxon>
        <taxon>Bacillota</taxon>
        <taxon>Bacilli</taxon>
        <taxon>Bacillales</taxon>
        <taxon>Bacillales Family XII. Incertae Sedis</taxon>
        <taxon>Exiguobacterium</taxon>
    </lineage>
</organism>
<dbReference type="PANTHER" id="PTHR11003">
    <property type="entry name" value="POTASSIUM CHANNEL, SUBFAMILY K"/>
    <property type="match status" value="1"/>
</dbReference>
<dbReference type="EMBL" id="JASBQV010000021">
    <property type="protein sequence ID" value="MDI3235793.1"/>
    <property type="molecule type" value="Genomic_DNA"/>
</dbReference>
<dbReference type="SUPFAM" id="SSF81324">
    <property type="entry name" value="Voltage-gated potassium channels"/>
    <property type="match status" value="1"/>
</dbReference>
<dbReference type="InterPro" id="IPR003280">
    <property type="entry name" value="2pore_dom_K_chnl"/>
</dbReference>
<keyword evidence="7 10" id="KW-0407">Ion channel</keyword>
<proteinExistence type="predicted"/>
<evidence type="ECO:0000256" key="6">
    <source>
        <dbReference type="ARBA" id="ARBA00023136"/>
    </source>
</evidence>
<dbReference type="Proteomes" id="UP001243286">
    <property type="component" value="Unassembled WGS sequence"/>
</dbReference>
<evidence type="ECO:0000313" key="11">
    <source>
        <dbReference type="Proteomes" id="UP001243286"/>
    </source>
</evidence>
<evidence type="ECO:0000256" key="5">
    <source>
        <dbReference type="ARBA" id="ARBA00023065"/>
    </source>
</evidence>
<keyword evidence="11" id="KW-1185">Reference proteome</keyword>
<evidence type="ECO:0000256" key="7">
    <source>
        <dbReference type="ARBA" id="ARBA00023303"/>
    </source>
</evidence>
<evidence type="ECO:0000313" key="10">
    <source>
        <dbReference type="EMBL" id="MDI3235793.1"/>
    </source>
</evidence>
<dbReference type="InterPro" id="IPR013099">
    <property type="entry name" value="K_chnl_dom"/>
</dbReference>
<comment type="caution">
    <text evidence="10">The sequence shown here is derived from an EMBL/GenBank/DDBJ whole genome shotgun (WGS) entry which is preliminary data.</text>
</comment>
<dbReference type="Gene3D" id="1.10.287.70">
    <property type="match status" value="1"/>
</dbReference>
<evidence type="ECO:0000256" key="3">
    <source>
        <dbReference type="ARBA" id="ARBA00022692"/>
    </source>
</evidence>
<dbReference type="GO" id="GO:0034220">
    <property type="term" value="P:monoatomic ion transmembrane transport"/>
    <property type="evidence" value="ECO:0007669"/>
    <property type="project" value="UniProtKB-KW"/>
</dbReference>
<gene>
    <name evidence="10" type="ORF">QK289_12310</name>
</gene>
<evidence type="ECO:0000256" key="2">
    <source>
        <dbReference type="ARBA" id="ARBA00022448"/>
    </source>
</evidence>
<feature type="domain" description="Potassium channel" evidence="9">
    <location>
        <begin position="41"/>
        <end position="113"/>
    </location>
</feature>
<keyword evidence="5" id="KW-0406">Ion transport</keyword>
<accession>A0ABT6R4A6</accession>
<dbReference type="PRINTS" id="PR01463">
    <property type="entry name" value="EAGCHANLFMLY"/>
</dbReference>
<keyword evidence="4 8" id="KW-1133">Transmembrane helix</keyword>
<evidence type="ECO:0000256" key="4">
    <source>
        <dbReference type="ARBA" id="ARBA00022989"/>
    </source>
</evidence>
<dbReference type="Pfam" id="PF07885">
    <property type="entry name" value="Ion_trans_2"/>
    <property type="match status" value="1"/>
</dbReference>
<feature type="transmembrane region" description="Helical" evidence="8">
    <location>
        <begin position="36"/>
        <end position="52"/>
    </location>
</feature>
<dbReference type="RefSeq" id="WP_282356787.1">
    <property type="nucleotide sequence ID" value="NZ_JASBQV010000021.1"/>
</dbReference>
<evidence type="ECO:0000256" key="1">
    <source>
        <dbReference type="ARBA" id="ARBA00004141"/>
    </source>
</evidence>
<name>A0ABT6R4A6_9BACL</name>
<feature type="transmembrane region" description="Helical" evidence="8">
    <location>
        <begin position="88"/>
        <end position="108"/>
    </location>
</feature>
<feature type="transmembrane region" description="Helical" evidence="8">
    <location>
        <begin position="12"/>
        <end position="29"/>
    </location>
</feature>
<evidence type="ECO:0000256" key="8">
    <source>
        <dbReference type="SAM" id="Phobius"/>
    </source>
</evidence>
<protein>
    <submittedName>
        <fullName evidence="10">Potassium channel family protein</fullName>
    </submittedName>
</protein>
<reference evidence="10 11" key="1">
    <citation type="submission" date="2023-04" db="EMBL/GenBank/DDBJ databases">
        <title>Antarctic isolates genomes.</title>
        <authorList>
            <person name="Dimov S.G."/>
        </authorList>
    </citation>
    <scope>NUCLEOTIDE SEQUENCE [LARGE SCALE GENOMIC DNA]</scope>
    <source>
        <strain evidence="10 11">AL19</strain>
    </source>
</reference>
<dbReference type="InterPro" id="IPR003938">
    <property type="entry name" value="K_chnl_volt-dep_EAG/ELK/ERG"/>
</dbReference>
<sequence length="125" mass="14442">MFDGQERMDAMIALFILLRNMYYVLKILFRQDEQKAVMFSVAFLLAIGMFFYHNVEQLSYLDALYFSVMTLTTVGYGDIYPVTPIGKIFTMGYVLLGIGVISALIVNFNRALKEFHLNKDKSNRK</sequence>
<evidence type="ECO:0000259" key="9">
    <source>
        <dbReference type="Pfam" id="PF07885"/>
    </source>
</evidence>